<feature type="region of interest" description="Disordered" evidence="1">
    <location>
        <begin position="77"/>
        <end position="106"/>
    </location>
</feature>
<keyword evidence="2" id="KW-1133">Transmembrane helix</keyword>
<evidence type="ECO:0000313" key="4">
    <source>
        <dbReference type="Proteomes" id="UP000004407"/>
    </source>
</evidence>
<evidence type="ECO:0000313" key="3">
    <source>
        <dbReference type="EMBL" id="EHJ37959.1"/>
    </source>
</evidence>
<name>G6B051_9BACT</name>
<dbReference type="Proteomes" id="UP000004407">
    <property type="component" value="Unassembled WGS sequence"/>
</dbReference>
<organism evidence="3 4">
    <name type="scientific">Leyella stercorea DSM 18206</name>
    <dbReference type="NCBI Taxonomy" id="1002367"/>
    <lineage>
        <taxon>Bacteria</taxon>
        <taxon>Pseudomonadati</taxon>
        <taxon>Bacteroidota</taxon>
        <taxon>Bacteroidia</taxon>
        <taxon>Bacteroidales</taxon>
        <taxon>Prevotellaceae</taxon>
        <taxon>Leyella</taxon>
    </lineage>
</organism>
<proteinExistence type="predicted"/>
<dbReference type="EMBL" id="AFZZ01000194">
    <property type="protein sequence ID" value="EHJ37959.1"/>
    <property type="molecule type" value="Genomic_DNA"/>
</dbReference>
<comment type="caution">
    <text evidence="3">The sequence shown here is derived from an EMBL/GenBank/DDBJ whole genome shotgun (WGS) entry which is preliminary data.</text>
</comment>
<evidence type="ECO:0000256" key="1">
    <source>
        <dbReference type="SAM" id="MobiDB-lite"/>
    </source>
</evidence>
<dbReference type="GeneID" id="78338549"/>
<keyword evidence="2" id="KW-0472">Membrane</keyword>
<reference evidence="3 4" key="1">
    <citation type="submission" date="2011-08" db="EMBL/GenBank/DDBJ databases">
        <authorList>
            <person name="Weinstock G."/>
            <person name="Sodergren E."/>
            <person name="Clifton S."/>
            <person name="Fulton L."/>
            <person name="Fulton B."/>
            <person name="Courtney L."/>
            <person name="Fronick C."/>
            <person name="Harrison M."/>
            <person name="Strong C."/>
            <person name="Farmer C."/>
            <person name="Delahaunty K."/>
            <person name="Markovic C."/>
            <person name="Hall O."/>
            <person name="Minx P."/>
            <person name="Tomlinson C."/>
            <person name="Mitreva M."/>
            <person name="Hou S."/>
            <person name="Chen J."/>
            <person name="Wollam A."/>
            <person name="Pepin K.H."/>
            <person name="Johnson M."/>
            <person name="Bhonagiri V."/>
            <person name="Zhang X."/>
            <person name="Suruliraj S."/>
            <person name="Warren W."/>
            <person name="Chinwalla A."/>
            <person name="Mardis E.R."/>
            <person name="Wilson R.K."/>
        </authorList>
    </citation>
    <scope>NUCLEOTIDE SEQUENCE [LARGE SCALE GENOMIC DNA]</scope>
    <source>
        <strain evidence="3 4">DSM 18206</strain>
    </source>
</reference>
<accession>G6B051</accession>
<evidence type="ECO:0000256" key="2">
    <source>
        <dbReference type="SAM" id="Phobius"/>
    </source>
</evidence>
<sequence length="119" mass="13380">MFSTLETIAIIGIIIVQLIIAVHAYWQIGQMKSFLPKGRTSLLLKEYEIPASKILELNPSDVVDKITYTPSKVEEEVIDSDPLQDTQPRDEKGRFTSKRTGYSPILGDVNLDDEGLLPY</sequence>
<dbReference type="HOGENOM" id="CLU_2059260_0_0_10"/>
<protein>
    <submittedName>
        <fullName evidence="3">Uncharacterized protein</fullName>
    </submittedName>
</protein>
<dbReference type="RefSeq" id="WP_007901661.1">
    <property type="nucleotide sequence ID" value="NZ_JH379450.1"/>
</dbReference>
<gene>
    <name evidence="3" type="ORF">HMPREF0673_02268</name>
</gene>
<dbReference type="AlphaFoldDB" id="G6B051"/>
<keyword evidence="2" id="KW-0812">Transmembrane</keyword>
<feature type="transmembrane region" description="Helical" evidence="2">
    <location>
        <begin position="6"/>
        <end position="26"/>
    </location>
</feature>